<feature type="repeat" description="ANK" evidence="3">
    <location>
        <begin position="473"/>
        <end position="500"/>
    </location>
</feature>
<dbReference type="PROSITE" id="PS50088">
    <property type="entry name" value="ANK_REPEAT"/>
    <property type="match status" value="6"/>
</dbReference>
<feature type="non-terminal residue" evidence="5">
    <location>
        <position position="1"/>
    </location>
</feature>
<dbReference type="PROSITE" id="PS50297">
    <property type="entry name" value="ANK_REP_REGION"/>
    <property type="match status" value="4"/>
</dbReference>
<evidence type="ECO:0000256" key="3">
    <source>
        <dbReference type="PROSITE-ProRule" id="PRU00023"/>
    </source>
</evidence>
<sequence length="500" mass="54765">FSLTKTDLLKTKRPRRIRELRALARQGRLKSDGESVRYTASRETRANMTKVKYSAVPDVDVVSIIKGDTPPISPTSRELARTYSRTSSRNSDDASGSDRGTDRRRDDRRRGRLNSELLTAVVGGRVDEIHKRIAESASVNATCRQTRTTALQLATILGNGEIVKLLLTLGASTKLRDKDGRQVVHFAAAGGHVQILKMILDSDASALNSQIRVGTVERMDNDSLDAWSHDHDSVKDMIPHLQSGSTPLHLASQRNNFKCVTLLLGLDASTEILDDRGLSPLDVAGEIKLDHSDEDSGDFIPSNGPKVVPNSAWRGVKMKRSLLPIREGFPALVGSMSTVSSLSDEVAESDKSSDMPSDKSDVVPAVVMKNTAQKVVGALIMKGAKLPQSKVIVRQGEILNQRKMPVTCLHTAVESENIELIQFLLKNGACLCTWNDSGLTPIHLAVVKNLMEPLRAMLEWNVEQSSVDMRDSMGRTPLYLAVEVEWMEGVSFLLEAGADI</sequence>
<organism evidence="5">
    <name type="scientific">Clastoptera arizonana</name>
    <name type="common">Arizona spittle bug</name>
    <dbReference type="NCBI Taxonomy" id="38151"/>
    <lineage>
        <taxon>Eukaryota</taxon>
        <taxon>Metazoa</taxon>
        <taxon>Ecdysozoa</taxon>
        <taxon>Arthropoda</taxon>
        <taxon>Hexapoda</taxon>
        <taxon>Insecta</taxon>
        <taxon>Pterygota</taxon>
        <taxon>Neoptera</taxon>
        <taxon>Paraneoptera</taxon>
        <taxon>Hemiptera</taxon>
        <taxon>Auchenorrhyncha</taxon>
        <taxon>Cercopoidea</taxon>
        <taxon>Clastopteridae</taxon>
        <taxon>Clastoptera</taxon>
    </lineage>
</organism>
<dbReference type="SUPFAM" id="SSF48403">
    <property type="entry name" value="Ankyrin repeat"/>
    <property type="match status" value="2"/>
</dbReference>
<feature type="non-terminal residue" evidence="5">
    <location>
        <position position="500"/>
    </location>
</feature>
<dbReference type="EMBL" id="GEDC01010989">
    <property type="protein sequence ID" value="JAS26309.1"/>
    <property type="molecule type" value="Transcribed_RNA"/>
</dbReference>
<keyword evidence="2 3" id="KW-0040">ANK repeat</keyword>
<dbReference type="PANTHER" id="PTHR24171">
    <property type="entry name" value="ANKYRIN REPEAT DOMAIN-CONTAINING PROTEIN 39-RELATED"/>
    <property type="match status" value="1"/>
</dbReference>
<name>A0A1B6DKV0_9HEMI</name>
<dbReference type="InterPro" id="IPR002110">
    <property type="entry name" value="Ankyrin_rpt"/>
</dbReference>
<protein>
    <submittedName>
        <fullName evidence="5">Uncharacterized protein</fullName>
    </submittedName>
</protein>
<feature type="repeat" description="ANK" evidence="3">
    <location>
        <begin position="146"/>
        <end position="178"/>
    </location>
</feature>
<reference evidence="5" key="1">
    <citation type="submission" date="2015-12" db="EMBL/GenBank/DDBJ databases">
        <title>De novo transcriptome assembly of four potential Pierce s Disease insect vectors from Arizona vineyards.</title>
        <authorList>
            <person name="Tassone E.E."/>
        </authorList>
    </citation>
    <scope>NUCLEOTIDE SEQUENCE</scope>
</reference>
<feature type="region of interest" description="Disordered" evidence="4">
    <location>
        <begin position="65"/>
        <end position="111"/>
    </location>
</feature>
<dbReference type="InterPro" id="IPR036770">
    <property type="entry name" value="Ankyrin_rpt-contain_sf"/>
</dbReference>
<proteinExistence type="predicted"/>
<dbReference type="SMART" id="SM00248">
    <property type="entry name" value="ANK"/>
    <property type="match status" value="6"/>
</dbReference>
<gene>
    <name evidence="5" type="ORF">g.14806</name>
</gene>
<dbReference type="AlphaFoldDB" id="A0A1B6DKV0"/>
<keyword evidence="1" id="KW-0677">Repeat</keyword>
<feature type="repeat" description="ANK" evidence="3">
    <location>
        <begin position="179"/>
        <end position="205"/>
    </location>
</feature>
<evidence type="ECO:0000313" key="5">
    <source>
        <dbReference type="EMBL" id="JAS26309.1"/>
    </source>
</evidence>
<dbReference type="Pfam" id="PF12796">
    <property type="entry name" value="Ank_2"/>
    <property type="match status" value="2"/>
</dbReference>
<dbReference type="Gene3D" id="1.25.40.20">
    <property type="entry name" value="Ankyrin repeat-containing domain"/>
    <property type="match status" value="3"/>
</dbReference>
<evidence type="ECO:0000256" key="2">
    <source>
        <dbReference type="ARBA" id="ARBA00023043"/>
    </source>
</evidence>
<feature type="repeat" description="ANK" evidence="3">
    <location>
        <begin position="243"/>
        <end position="275"/>
    </location>
</feature>
<feature type="repeat" description="ANK" evidence="3">
    <location>
        <begin position="437"/>
        <end position="469"/>
    </location>
</feature>
<dbReference type="Pfam" id="PF00023">
    <property type="entry name" value="Ank"/>
    <property type="match status" value="1"/>
</dbReference>
<evidence type="ECO:0000256" key="1">
    <source>
        <dbReference type="ARBA" id="ARBA00022737"/>
    </source>
</evidence>
<feature type="repeat" description="ANK" evidence="3">
    <location>
        <begin position="404"/>
        <end position="436"/>
    </location>
</feature>
<evidence type="ECO:0000256" key="4">
    <source>
        <dbReference type="SAM" id="MobiDB-lite"/>
    </source>
</evidence>
<feature type="compositionally biased region" description="Basic and acidic residues" evidence="4">
    <location>
        <begin position="99"/>
        <end position="109"/>
    </location>
</feature>
<accession>A0A1B6DKV0</accession>